<dbReference type="GO" id="GO:0006508">
    <property type="term" value="P:proteolysis"/>
    <property type="evidence" value="ECO:0007669"/>
    <property type="project" value="UniProtKB-KW"/>
</dbReference>
<dbReference type="SUPFAM" id="SSF49785">
    <property type="entry name" value="Galactose-binding domain-like"/>
    <property type="match status" value="1"/>
</dbReference>
<dbReference type="PROSITE" id="PS51829">
    <property type="entry name" value="P_HOMO_B"/>
    <property type="match status" value="1"/>
</dbReference>
<dbReference type="InterPro" id="IPR013783">
    <property type="entry name" value="Ig-like_fold"/>
</dbReference>
<keyword evidence="2" id="KW-0378">Hydrolase</keyword>
<feature type="region of interest" description="Disordered" evidence="3">
    <location>
        <begin position="1"/>
        <end position="30"/>
    </location>
</feature>
<evidence type="ECO:0000313" key="6">
    <source>
        <dbReference type="Proteomes" id="UP000242930"/>
    </source>
</evidence>
<dbReference type="Proteomes" id="UP000242930">
    <property type="component" value="Unassembled WGS sequence"/>
</dbReference>
<gene>
    <name evidence="5" type="ORF">SAMN05216201_12360</name>
</gene>
<dbReference type="NCBIfam" id="TIGR01965">
    <property type="entry name" value="VCBS_repeat"/>
    <property type="match status" value="4"/>
</dbReference>
<dbReference type="Pfam" id="PF01483">
    <property type="entry name" value="P_proprotein"/>
    <property type="match status" value="1"/>
</dbReference>
<feature type="compositionally biased region" description="Low complexity" evidence="3">
    <location>
        <begin position="1"/>
        <end position="20"/>
    </location>
</feature>
<evidence type="ECO:0000256" key="2">
    <source>
        <dbReference type="ARBA" id="ARBA00022801"/>
    </source>
</evidence>
<reference evidence="6" key="1">
    <citation type="submission" date="2016-10" db="EMBL/GenBank/DDBJ databases">
        <authorList>
            <person name="Varghese N."/>
            <person name="Submissions S."/>
        </authorList>
    </citation>
    <scope>NUCLEOTIDE SEQUENCE [LARGE SCALE GENOMIC DNA]</scope>
    <source>
        <strain evidence="6">LMG 25967</strain>
    </source>
</reference>
<dbReference type="Gene3D" id="2.60.40.10">
    <property type="entry name" value="Immunoglobulins"/>
    <property type="match status" value="3"/>
</dbReference>
<dbReference type="RefSeq" id="WP_170847820.1">
    <property type="nucleotide sequence ID" value="NZ_FNZE01000023.1"/>
</dbReference>
<organism evidence="5 6">
    <name type="scientific">Pseudomonas linyingensis</name>
    <dbReference type="NCBI Taxonomy" id="915471"/>
    <lineage>
        <taxon>Bacteria</taxon>
        <taxon>Pseudomonadati</taxon>
        <taxon>Pseudomonadota</taxon>
        <taxon>Gammaproteobacteria</taxon>
        <taxon>Pseudomonadales</taxon>
        <taxon>Pseudomonadaceae</taxon>
        <taxon>Pseudomonas</taxon>
    </lineage>
</organism>
<feature type="domain" description="P/Homo B" evidence="4">
    <location>
        <begin position="1507"/>
        <end position="1683"/>
    </location>
</feature>
<dbReference type="InterPro" id="IPR008979">
    <property type="entry name" value="Galactose-bd-like_sf"/>
</dbReference>
<keyword evidence="1" id="KW-0645">Protease</keyword>
<name>A0A1H7CKE1_9PSED</name>
<keyword evidence="6" id="KW-1185">Reference proteome</keyword>
<evidence type="ECO:0000313" key="5">
    <source>
        <dbReference type="EMBL" id="SEJ87140.1"/>
    </source>
</evidence>
<evidence type="ECO:0000259" key="4">
    <source>
        <dbReference type="PROSITE" id="PS51829"/>
    </source>
</evidence>
<dbReference type="Gene3D" id="2.60.40.2030">
    <property type="match status" value="1"/>
</dbReference>
<dbReference type="InterPro" id="IPR010221">
    <property type="entry name" value="VCBS_dom"/>
</dbReference>
<dbReference type="InterPro" id="IPR038081">
    <property type="entry name" value="CalX-like_sf"/>
</dbReference>
<accession>A0A1H7CKE1</accession>
<dbReference type="Gene3D" id="2.60.120.260">
    <property type="entry name" value="Galactose-binding domain-like"/>
    <property type="match status" value="1"/>
</dbReference>
<evidence type="ECO:0000256" key="1">
    <source>
        <dbReference type="ARBA" id="ARBA00022670"/>
    </source>
</evidence>
<dbReference type="InterPro" id="IPR040853">
    <property type="entry name" value="RapA2_cadherin-like"/>
</dbReference>
<dbReference type="InterPro" id="IPR002884">
    <property type="entry name" value="P_dom"/>
</dbReference>
<dbReference type="GO" id="GO:0004252">
    <property type="term" value="F:serine-type endopeptidase activity"/>
    <property type="evidence" value="ECO:0007669"/>
    <property type="project" value="InterPro"/>
</dbReference>
<proteinExistence type="predicted"/>
<dbReference type="Gene3D" id="2.60.40.1200">
    <property type="match status" value="1"/>
</dbReference>
<dbReference type="Pfam" id="PF17803">
    <property type="entry name" value="Cadherin_4"/>
    <property type="match status" value="5"/>
</dbReference>
<sequence>MGDNKTPITASSSEPSAPTPGNRLVRRSPTPMALEQRFVFDGAAAADVVDTATAVAEPAPQAAEPLSENLLLAAYGPAAEPQSISVESNAPVAATSELPADDGNLFHQGEDNAALSEAATTATQLIQNYLAEASDEQLFALFRGEQSSPDAQWSANLAQLRDAVASGTLDISLTLLDNAQLNGALAAYTPEGPQGAATIFINSDWLNVLDVQKVSSLLIEEYGHHIDHVLNQGVDTAGDEGQRFAAVVTGADTSAAGFATDNDHTTLQIEGESIEVELANLSFSNAYAINAATTPAGKESNSHDFIATGLGIASISDDTNSNLFSGNDVAAIGISIGGEEYFGWISRPIKSNGVVRGFYFWTDTDFVDLATAQADGNADGDRNVADNLGFLLVVDQAWFDNIGWKDQAANLKNVGSSSDRVDSALNALIPGPVAPVAVADVAIAVEAGGPDNATPGSDATGNVLNNDSDANGDTLSVTAVTSNATASSSTIASGSSAVVSGQYGQLTLGANGAYTYVVDNANAAVQALLSSANTLSDTFTYRITDGSGGSATTTLTVTIQGANDNPTASDDYNVAKESLLTTGAYGVSDPLGSQATGNVLSNDTDPDRYGESQAVTGVGIEGAATGTTTATQTILSFTTLPSNVSVGYYVFLDGDSLDNDKNAGTALLDANGNQITIASIDTTAKTFTLSGTVANVTLSQNGSQLLGFANNSGGSAAYKDAYIQSSTNAAGTQISISAPQGTIAVGMSVGGTGLGTAPTVTAVNYDGSGNVSSVTLSSAVALSDQALTFSAGADAGATLIGQYGTLLLNADGSYTYTPTANNPALAAGQSGLERFDYTMHDGAGATSSASLFITVLGSGANDPNAVADSITASEQGGVANATPGVDPSGNLLSNDTTPSGSNTIVGARSTSAASSTTIGAGDSQIAGLYGTLTLRADGTYSYTVNNDSATVQALNSTDSLTDTFVYTIENGLSANGTPLRDSATLTVTIQGANDTPLATDDSATAIEAGGTGNAIAGYDPVGNVLGNDNDIDDAASDLRVTAVRTGNIEGAGSSGTIGSAITGSYGSLTLEADGSWSYVVDQSNSAVNALAPGQTLTEDFNYTVTDRSGSGLSDTAVLTITIQGGSDTVAVNDVFVNEGSPYAIFTVTGGAGVRIELALDDAGLPATDVRATLGTDVGTQIEYFDGSVWAAYDSGNPPSIPGSGQLLVRVAVHQDDVHEGNESFRLIATTSDGSQSAGIGTINDEGEGDIYLAGNTSGTPDSTALDDDRPTLSVSSPTLMEGGYAQFTVAIDKLSTSDIGFTPSLSGGSATLGTDTAPAGTLEVSSNGGSSWSTVTGPVTIAAGQSSVLLRIATVDDSDIESAETFSLSTGYISGTVTNADGASGTATLGDNDATNTPPMLAYTSLSLTVSEDAGAPVGAVGSLLGDFTGGISDADSGALKGIAITATDSSKGTWYYSLNGGNTWQAVDSVSVSSALLLADNGSTRLYFKPNANFNGSIASALTFKAWDQSSETAGTKVNTVPKAFVIPDSGAVMPYPSTLTVSGVSGTLTDVNLTLSSLTHTYPADLDILLVGPQGQKVLLMSDVGGNGDVNNINLTFDDEAATGLPSSQLSSGSYKPTNSGSSDTFSGIAETTFSSLLSAFDGTSPNGSWSLYVVDDAGSDSGTIGSWTLTLTTASGSTNFAVNPVASSPFSTATDTLSVTVSPINDAPVASGSTTLPSVSEDTTNPPGATVASLFSSRFSDTADQVSGGSSANTLAGIAVTAYTADATKGDWQYSTDSGANWTTLSNIAGDSSALTLQSTALLRFLPATDYNGAAPDLTVRLIDSSTSVTDGATLDASNNGGSTAISASTVLLSTNVTAVDDASVLAADTQTVDEDTPATGNVLSNDSDVDDTLQVASFVVAGDATVYTAGQTATLAGVGSLVIAADGDYTFTPATNWNGAVPQVTYTTDTGSSTTLDITVDPVDDASVLAADTQTVDEDNAASGNVLGNDSDVDN</sequence>
<dbReference type="SUPFAM" id="SSF141072">
    <property type="entry name" value="CalX-like"/>
    <property type="match status" value="1"/>
</dbReference>
<dbReference type="EMBL" id="FNZE01000023">
    <property type="protein sequence ID" value="SEJ87140.1"/>
    <property type="molecule type" value="Genomic_DNA"/>
</dbReference>
<dbReference type="Pfam" id="PF17963">
    <property type="entry name" value="Big_9"/>
    <property type="match status" value="1"/>
</dbReference>
<feature type="non-terminal residue" evidence="5">
    <location>
        <position position="1999"/>
    </location>
</feature>
<evidence type="ECO:0000256" key="3">
    <source>
        <dbReference type="SAM" id="MobiDB-lite"/>
    </source>
</evidence>
<dbReference type="STRING" id="915471.SAMN05216201_12360"/>
<protein>
    <submittedName>
        <fullName evidence="5">VCBS repeat-containing protein</fullName>
    </submittedName>
</protein>